<feature type="domain" description="Heterokaryon incompatibility" evidence="1">
    <location>
        <begin position="45"/>
        <end position="191"/>
    </location>
</feature>
<dbReference type="Proteomes" id="UP001172102">
    <property type="component" value="Unassembled WGS sequence"/>
</dbReference>
<dbReference type="PANTHER" id="PTHR24148:SF73">
    <property type="entry name" value="HET DOMAIN PROTEIN (AFU_ORTHOLOGUE AFUA_8G01020)"/>
    <property type="match status" value="1"/>
</dbReference>
<proteinExistence type="predicted"/>
<gene>
    <name evidence="2" type="ORF">B0H67DRAFT_499860</name>
</gene>
<dbReference type="InterPro" id="IPR010730">
    <property type="entry name" value="HET"/>
</dbReference>
<evidence type="ECO:0000313" key="2">
    <source>
        <dbReference type="EMBL" id="KAK0702810.1"/>
    </source>
</evidence>
<evidence type="ECO:0000313" key="3">
    <source>
        <dbReference type="Proteomes" id="UP001172102"/>
    </source>
</evidence>
<evidence type="ECO:0000259" key="1">
    <source>
        <dbReference type="Pfam" id="PF06985"/>
    </source>
</evidence>
<protein>
    <submittedName>
        <fullName evidence="2">Heterokaryon incompatibility protein-domain-containing protein</fullName>
    </submittedName>
</protein>
<dbReference type="AlphaFoldDB" id="A0AA39ZSM5"/>
<dbReference type="EMBL" id="JAUKUA010000008">
    <property type="protein sequence ID" value="KAK0702810.1"/>
    <property type="molecule type" value="Genomic_DNA"/>
</dbReference>
<dbReference type="Pfam" id="PF06985">
    <property type="entry name" value="HET"/>
    <property type="match status" value="1"/>
</dbReference>
<organism evidence="2 3">
    <name type="scientific">Lasiosphaeris hirsuta</name>
    <dbReference type="NCBI Taxonomy" id="260670"/>
    <lineage>
        <taxon>Eukaryota</taxon>
        <taxon>Fungi</taxon>
        <taxon>Dikarya</taxon>
        <taxon>Ascomycota</taxon>
        <taxon>Pezizomycotina</taxon>
        <taxon>Sordariomycetes</taxon>
        <taxon>Sordariomycetidae</taxon>
        <taxon>Sordariales</taxon>
        <taxon>Lasiosphaeriaceae</taxon>
        <taxon>Lasiosphaeris</taxon>
    </lineage>
</organism>
<name>A0AA39ZSM5_9PEZI</name>
<dbReference type="InterPro" id="IPR052895">
    <property type="entry name" value="HetReg/Transcr_Mod"/>
</dbReference>
<sequence length="192" mass="22432">MPTYPYQSLNKDAREIRLVRTTRREPGAEPQFELVTVSLDKNPTYHAISYVWGDPSTDKYGVVIGNQWLDTTRSTFEILHHHLGWWSKYDSGRPEDVYYWIDFLCINQKNMTERNSQVLLMKDIYSKAKTVISYLKPDDLDETDVAKHFLASLETDLLSRHATGLAPSAGWEAISKLYSHPYWTRMWIVQEI</sequence>
<comment type="caution">
    <text evidence="2">The sequence shown here is derived from an EMBL/GenBank/DDBJ whole genome shotgun (WGS) entry which is preliminary data.</text>
</comment>
<reference evidence="2" key="1">
    <citation type="submission" date="2023-06" db="EMBL/GenBank/DDBJ databases">
        <title>Genome-scale phylogeny and comparative genomics of the fungal order Sordariales.</title>
        <authorList>
            <consortium name="Lawrence Berkeley National Laboratory"/>
            <person name="Hensen N."/>
            <person name="Bonometti L."/>
            <person name="Westerberg I."/>
            <person name="Brannstrom I.O."/>
            <person name="Guillou S."/>
            <person name="Cros-Aarteil S."/>
            <person name="Calhoun S."/>
            <person name="Haridas S."/>
            <person name="Kuo A."/>
            <person name="Mondo S."/>
            <person name="Pangilinan J."/>
            <person name="Riley R."/>
            <person name="Labutti K."/>
            <person name="Andreopoulos B."/>
            <person name="Lipzen A."/>
            <person name="Chen C."/>
            <person name="Yanf M."/>
            <person name="Daum C."/>
            <person name="Ng V."/>
            <person name="Clum A."/>
            <person name="Steindorff A."/>
            <person name="Ohm R."/>
            <person name="Martin F."/>
            <person name="Silar P."/>
            <person name="Natvig D."/>
            <person name="Lalanne C."/>
            <person name="Gautier V."/>
            <person name="Ament-Velasquez S.L."/>
            <person name="Kruys A."/>
            <person name="Hutchinson M.I."/>
            <person name="Powell A.J."/>
            <person name="Barry K."/>
            <person name="Miller A.N."/>
            <person name="Grigoriev I.V."/>
            <person name="Debuchy R."/>
            <person name="Gladieux P."/>
            <person name="Thoren M.H."/>
            <person name="Johannesson H."/>
        </authorList>
    </citation>
    <scope>NUCLEOTIDE SEQUENCE</scope>
    <source>
        <strain evidence="2">SMH4607-1</strain>
    </source>
</reference>
<feature type="non-terminal residue" evidence="2">
    <location>
        <position position="192"/>
    </location>
</feature>
<dbReference type="PANTHER" id="PTHR24148">
    <property type="entry name" value="ANKYRIN REPEAT DOMAIN-CONTAINING PROTEIN 39 HOMOLOG-RELATED"/>
    <property type="match status" value="1"/>
</dbReference>
<keyword evidence="3" id="KW-1185">Reference proteome</keyword>
<accession>A0AA39ZSM5</accession>